<evidence type="ECO:0000256" key="5">
    <source>
        <dbReference type="SAM" id="SignalP"/>
    </source>
</evidence>
<gene>
    <name evidence="7" type="ORF">H8E41_14360</name>
</gene>
<evidence type="ECO:0000256" key="3">
    <source>
        <dbReference type="ARBA" id="ARBA00023004"/>
    </source>
</evidence>
<evidence type="ECO:0000256" key="1">
    <source>
        <dbReference type="ARBA" id="ARBA00022617"/>
    </source>
</evidence>
<dbReference type="InterPro" id="IPR036909">
    <property type="entry name" value="Cyt_c-like_dom_sf"/>
</dbReference>
<sequence length="136" mass="15485">MKATQALSFLILIWLIIANNCLAGNSEITKGEKVYQEYCNDCHGIKGIGEDPKNPNGGFNSENEFVAPALNGTAHTWHHHPVFLFEQIKNRKVNKSSPMPPFSDILNDEEIHAVIAYIKSLWPENIRKSYDERFKE</sequence>
<dbReference type="GO" id="GO:0020037">
    <property type="term" value="F:heme binding"/>
    <property type="evidence" value="ECO:0007669"/>
    <property type="project" value="InterPro"/>
</dbReference>
<dbReference type="PANTHER" id="PTHR35008">
    <property type="entry name" value="BLL4482 PROTEIN-RELATED"/>
    <property type="match status" value="1"/>
</dbReference>
<keyword evidence="3 4" id="KW-0408">Iron</keyword>
<evidence type="ECO:0000256" key="4">
    <source>
        <dbReference type="PROSITE-ProRule" id="PRU00433"/>
    </source>
</evidence>
<dbReference type="EMBL" id="JACNJZ010000221">
    <property type="protein sequence ID" value="MBC8319074.1"/>
    <property type="molecule type" value="Genomic_DNA"/>
</dbReference>
<keyword evidence="2 4" id="KW-0479">Metal-binding</keyword>
<dbReference type="GO" id="GO:0046872">
    <property type="term" value="F:metal ion binding"/>
    <property type="evidence" value="ECO:0007669"/>
    <property type="project" value="UniProtKB-KW"/>
</dbReference>
<keyword evidence="5" id="KW-0732">Signal</keyword>
<dbReference type="Pfam" id="PF13442">
    <property type="entry name" value="Cytochrome_CBB3"/>
    <property type="match status" value="1"/>
</dbReference>
<organism evidence="7 8">
    <name type="scientific">Candidatus Desulfobia pelagia</name>
    <dbReference type="NCBI Taxonomy" id="2841692"/>
    <lineage>
        <taxon>Bacteria</taxon>
        <taxon>Pseudomonadati</taxon>
        <taxon>Thermodesulfobacteriota</taxon>
        <taxon>Desulfobulbia</taxon>
        <taxon>Desulfobulbales</taxon>
        <taxon>Desulfobulbaceae</taxon>
        <taxon>Candidatus Desulfobia</taxon>
    </lineage>
</organism>
<protein>
    <submittedName>
        <fullName evidence="7">Cytochrome c</fullName>
    </submittedName>
</protein>
<dbReference type="InterPro" id="IPR009056">
    <property type="entry name" value="Cyt_c-like_dom"/>
</dbReference>
<dbReference type="GO" id="GO:0009055">
    <property type="term" value="F:electron transfer activity"/>
    <property type="evidence" value="ECO:0007669"/>
    <property type="project" value="InterPro"/>
</dbReference>
<dbReference type="AlphaFoldDB" id="A0A8J6NIF4"/>
<dbReference type="SUPFAM" id="SSF46626">
    <property type="entry name" value="Cytochrome c"/>
    <property type="match status" value="1"/>
</dbReference>
<feature type="chain" id="PRO_5035149519" evidence="5">
    <location>
        <begin position="24"/>
        <end position="136"/>
    </location>
</feature>
<dbReference type="InterPro" id="IPR051459">
    <property type="entry name" value="Cytochrome_c-type_DH"/>
</dbReference>
<dbReference type="Gene3D" id="1.10.760.10">
    <property type="entry name" value="Cytochrome c-like domain"/>
    <property type="match status" value="1"/>
</dbReference>
<proteinExistence type="predicted"/>
<feature type="signal peptide" evidence="5">
    <location>
        <begin position="1"/>
        <end position="23"/>
    </location>
</feature>
<evidence type="ECO:0000259" key="6">
    <source>
        <dbReference type="PROSITE" id="PS51007"/>
    </source>
</evidence>
<evidence type="ECO:0000256" key="2">
    <source>
        <dbReference type="ARBA" id="ARBA00022723"/>
    </source>
</evidence>
<name>A0A8J6NIF4_9BACT</name>
<feature type="domain" description="Cytochrome c" evidence="6">
    <location>
        <begin position="26"/>
        <end position="122"/>
    </location>
</feature>
<dbReference type="Proteomes" id="UP000614424">
    <property type="component" value="Unassembled WGS sequence"/>
</dbReference>
<evidence type="ECO:0000313" key="8">
    <source>
        <dbReference type="Proteomes" id="UP000614424"/>
    </source>
</evidence>
<comment type="caution">
    <text evidence="7">The sequence shown here is derived from an EMBL/GenBank/DDBJ whole genome shotgun (WGS) entry which is preliminary data.</text>
</comment>
<reference evidence="7 8" key="1">
    <citation type="submission" date="2020-08" db="EMBL/GenBank/DDBJ databases">
        <title>Bridging the membrane lipid divide: bacteria of the FCB group superphylum have the potential to synthesize archaeal ether lipids.</title>
        <authorList>
            <person name="Villanueva L."/>
            <person name="Von Meijenfeldt F.A.B."/>
            <person name="Westbye A.B."/>
            <person name="Yadav S."/>
            <person name="Hopmans E.C."/>
            <person name="Dutilh B.E."/>
            <person name="Sinninghe Damste J.S."/>
        </authorList>
    </citation>
    <scope>NUCLEOTIDE SEQUENCE [LARGE SCALE GENOMIC DNA]</scope>
    <source>
        <strain evidence="7">NIOZ-UU47</strain>
    </source>
</reference>
<keyword evidence="1 4" id="KW-0349">Heme</keyword>
<dbReference type="PANTHER" id="PTHR35008:SF4">
    <property type="entry name" value="BLL4482 PROTEIN"/>
    <property type="match status" value="1"/>
</dbReference>
<dbReference type="PROSITE" id="PS51007">
    <property type="entry name" value="CYTC"/>
    <property type="match status" value="1"/>
</dbReference>
<accession>A0A8J6NIF4</accession>
<evidence type="ECO:0000313" key="7">
    <source>
        <dbReference type="EMBL" id="MBC8319074.1"/>
    </source>
</evidence>